<proteinExistence type="predicted"/>
<dbReference type="OrthoDB" id="2013972at2759"/>
<keyword evidence="3" id="KW-1185">Reference proteome</keyword>
<dbReference type="Proteomes" id="UP001152649">
    <property type="component" value="Unassembled WGS sequence"/>
</dbReference>
<feature type="compositionally biased region" description="Low complexity" evidence="1">
    <location>
        <begin position="183"/>
        <end position="203"/>
    </location>
</feature>
<evidence type="ECO:0000256" key="1">
    <source>
        <dbReference type="SAM" id="MobiDB-lite"/>
    </source>
</evidence>
<protein>
    <submittedName>
        <fullName evidence="2">Uncharacterized protein</fullName>
    </submittedName>
</protein>
<evidence type="ECO:0000313" key="2">
    <source>
        <dbReference type="EMBL" id="CAG8421067.1"/>
    </source>
</evidence>
<dbReference type="EMBL" id="CAJVPG010000443">
    <property type="protein sequence ID" value="CAG8421067.1"/>
    <property type="molecule type" value="Genomic_DNA"/>
</dbReference>
<gene>
    <name evidence="2" type="ORF">PSALAMII_LOCUS9878</name>
</gene>
<evidence type="ECO:0000313" key="3">
    <source>
        <dbReference type="Proteomes" id="UP001152649"/>
    </source>
</evidence>
<feature type="region of interest" description="Disordered" evidence="1">
    <location>
        <begin position="183"/>
        <end position="214"/>
    </location>
</feature>
<accession>A0A9W4JUR3</accession>
<organism evidence="2 3">
    <name type="scientific">Penicillium salamii</name>
    <dbReference type="NCBI Taxonomy" id="1612424"/>
    <lineage>
        <taxon>Eukaryota</taxon>
        <taxon>Fungi</taxon>
        <taxon>Dikarya</taxon>
        <taxon>Ascomycota</taxon>
        <taxon>Pezizomycotina</taxon>
        <taxon>Eurotiomycetes</taxon>
        <taxon>Eurotiomycetidae</taxon>
        <taxon>Eurotiales</taxon>
        <taxon>Aspergillaceae</taxon>
        <taxon>Penicillium</taxon>
    </lineage>
</organism>
<feature type="compositionally biased region" description="Polar residues" evidence="1">
    <location>
        <begin position="204"/>
        <end position="214"/>
    </location>
</feature>
<sequence>MPEQMYRHEGSNASTSALTNEDWWNNCIYNEVPTGAYVEAQQLNCVGPPPAVLSSKVPEFDWATYPDVINVEQPLHPQVYQQRAPTQQEIRKSLLKLKAELLHDLDLLDDGSYGFTPPYHALDSCNPSMETLNLPITQLFDHSSWLLEIVHSFRGTSNTSDDESGLALSTQLYRTQNYQFEGSISNNSDSGESGSEASAAISSPTDSGYQTRITSPGQTTLPSYDVTLWLSVLEAHCYLARIYRAIFTRLYQLFLIIPPNEADGFLLLPALRHGPTQLDGNFTKQVKTLVEIGSTMMGDIVVALRLCSDYDQAHVDGEFSVLERTSENGWSTSIRECVLAQEQDPCEMPLVDIMKCLRQLVRDTVVP</sequence>
<comment type="caution">
    <text evidence="2">The sequence shown here is derived from an EMBL/GenBank/DDBJ whole genome shotgun (WGS) entry which is preliminary data.</text>
</comment>
<reference evidence="2" key="1">
    <citation type="submission" date="2021-07" db="EMBL/GenBank/DDBJ databases">
        <authorList>
            <person name="Branca A.L. A."/>
        </authorList>
    </citation>
    <scope>NUCLEOTIDE SEQUENCE</scope>
</reference>
<dbReference type="AlphaFoldDB" id="A0A9W4JUR3"/>
<name>A0A9W4JUR3_9EURO</name>